<dbReference type="EMBL" id="JBHSQV010000180">
    <property type="protein sequence ID" value="MFC5988356.1"/>
    <property type="molecule type" value="Genomic_DNA"/>
</dbReference>
<keyword evidence="1" id="KW-1133">Transmembrane helix</keyword>
<dbReference type="RefSeq" id="WP_379895824.1">
    <property type="nucleotide sequence ID" value="NZ_CBCSCT010000016.1"/>
</dbReference>
<protein>
    <recommendedName>
        <fullName evidence="4">Mannosyl-glycoprotein endo-beta-N-acetylglucosaminidase</fullName>
    </recommendedName>
</protein>
<reference evidence="3" key="1">
    <citation type="journal article" date="2019" name="Int. J. Syst. Evol. Microbiol.">
        <title>The Global Catalogue of Microorganisms (GCM) 10K type strain sequencing project: providing services to taxonomists for standard genome sequencing and annotation.</title>
        <authorList>
            <consortium name="The Broad Institute Genomics Platform"/>
            <consortium name="The Broad Institute Genome Sequencing Center for Infectious Disease"/>
            <person name="Wu L."/>
            <person name="Ma J."/>
        </authorList>
    </citation>
    <scope>NUCLEOTIDE SEQUENCE [LARGE SCALE GENOMIC DNA]</scope>
    <source>
        <strain evidence="3">CCM 8749</strain>
    </source>
</reference>
<evidence type="ECO:0000313" key="2">
    <source>
        <dbReference type="EMBL" id="MFC5988356.1"/>
    </source>
</evidence>
<sequence length="415" mass="47768">MAPKTPILSGQMIRTWKEQIHADFPEMTAAQKAMKLADKVHQALYSQMPDFPAELKRKMTIELLKKAFEQPEMMISKDELFQQMIMNGELHTESLQIPMANWLKKETGQEWSIGEVAELSREAKSTYFEHGDSNFSLEQASAVKSAMQMSQQEIEAASVQTAAADHIPFTTSHSETEWLSHKNDDEQPLIQRGWTSIYRWLVRRRLISGVAAAGVMLTAIVLLIIIPREGTTAEAITRPLPEARIFEHYEAIMVGKRAANSSLPADYRYRDIDEHDLRTWLNERNSLLSESPYFDAIVLSAKQAHIHPYVLFAVTGQEQGFVPRDRKDADRMANNPFNVYHSWMEYNTTIEDSSRIAAKTINNLSRNRPNHIPVLQWVNRKYAEDPNWWIGVESLFRQMLRELETDKVEEIPNLL</sequence>
<proteinExistence type="predicted"/>
<feature type="transmembrane region" description="Helical" evidence="1">
    <location>
        <begin position="206"/>
        <end position="226"/>
    </location>
</feature>
<comment type="caution">
    <text evidence="2">The sequence shown here is derived from an EMBL/GenBank/DDBJ whole genome shotgun (WGS) entry which is preliminary data.</text>
</comment>
<evidence type="ECO:0000313" key="3">
    <source>
        <dbReference type="Proteomes" id="UP001596250"/>
    </source>
</evidence>
<evidence type="ECO:0000256" key="1">
    <source>
        <dbReference type="SAM" id="Phobius"/>
    </source>
</evidence>
<keyword evidence="3" id="KW-1185">Reference proteome</keyword>
<gene>
    <name evidence="2" type="ORF">ACFPXP_18285</name>
</gene>
<keyword evidence="1" id="KW-0472">Membrane</keyword>
<dbReference type="Proteomes" id="UP001596250">
    <property type="component" value="Unassembled WGS sequence"/>
</dbReference>
<accession>A0ABW1ITG9</accession>
<keyword evidence="1" id="KW-0812">Transmembrane</keyword>
<name>A0ABW1ITG9_9BACL</name>
<organism evidence="2 3">
    <name type="scientific">Marinicrinis lubricantis</name>
    <dbReference type="NCBI Taxonomy" id="2086470"/>
    <lineage>
        <taxon>Bacteria</taxon>
        <taxon>Bacillati</taxon>
        <taxon>Bacillota</taxon>
        <taxon>Bacilli</taxon>
        <taxon>Bacillales</taxon>
        <taxon>Paenibacillaceae</taxon>
    </lineage>
</organism>
<evidence type="ECO:0008006" key="4">
    <source>
        <dbReference type="Google" id="ProtNLM"/>
    </source>
</evidence>